<comment type="function">
    <text evidence="6">Gustatory receptor which mediates acceptance or avoidance behavior, depending on its substrates.</text>
</comment>
<evidence type="ECO:0000313" key="7">
    <source>
        <dbReference type="Proteomes" id="UP000515160"/>
    </source>
</evidence>
<feature type="transmembrane region" description="Helical" evidence="6">
    <location>
        <begin position="259"/>
        <end position="277"/>
    </location>
</feature>
<dbReference type="Proteomes" id="UP000515160">
    <property type="component" value="Chromosome 2L"/>
</dbReference>
<feature type="transmembrane region" description="Helical" evidence="6">
    <location>
        <begin position="36"/>
        <end position="56"/>
    </location>
</feature>
<feature type="transmembrane region" description="Helical" evidence="6">
    <location>
        <begin position="297"/>
        <end position="321"/>
    </location>
</feature>
<organism evidence="7 8">
    <name type="scientific">Drosophila albomicans</name>
    <name type="common">Fruit fly</name>
    <dbReference type="NCBI Taxonomy" id="7291"/>
    <lineage>
        <taxon>Eukaryota</taxon>
        <taxon>Metazoa</taxon>
        <taxon>Ecdysozoa</taxon>
        <taxon>Arthropoda</taxon>
        <taxon>Hexapoda</taxon>
        <taxon>Insecta</taxon>
        <taxon>Pterygota</taxon>
        <taxon>Neoptera</taxon>
        <taxon>Endopterygota</taxon>
        <taxon>Diptera</taxon>
        <taxon>Brachycera</taxon>
        <taxon>Muscomorpha</taxon>
        <taxon>Ephydroidea</taxon>
        <taxon>Drosophilidae</taxon>
        <taxon>Drosophila</taxon>
    </lineage>
</organism>
<dbReference type="GO" id="GO:0050909">
    <property type="term" value="P:sensory perception of taste"/>
    <property type="evidence" value="ECO:0007669"/>
    <property type="project" value="InterPro"/>
</dbReference>
<dbReference type="GeneID" id="117565656"/>
<protein>
    <recommendedName>
        <fullName evidence="6">Gustatory receptor</fullName>
    </recommendedName>
</protein>
<keyword evidence="6" id="KW-0807">Transducer</keyword>
<comment type="subcellular location">
    <subcellularLocation>
        <location evidence="1 6">Cell membrane</location>
        <topology evidence="1 6">Multi-pass membrane protein</topology>
    </subcellularLocation>
</comment>
<dbReference type="GO" id="GO:0005886">
    <property type="term" value="C:plasma membrane"/>
    <property type="evidence" value="ECO:0007669"/>
    <property type="project" value="UniProtKB-SubCell"/>
</dbReference>
<evidence type="ECO:0000313" key="8">
    <source>
        <dbReference type="RefSeq" id="XP_051858193.1"/>
    </source>
</evidence>
<sequence length="421" mass="48229">MNKLRVLRSSNILLLLCGYQLHWFDARSQNYRISLAGALNVFILGCFYAGCFAQHFQPSAMLKTLLDVSPFLHRLTRLQLLLSVKVFGYAIYASVRTVGVANALTESLPMKTSSNSSKKCFLEELIAHALLYSTHLVLFGFGLYIGYEMEFKLPPLQDAMIGFALFLPHLVIAGALRFYCTLAWLTRSRLEQLDSEVQELLKQRTELEAITSVSVTIEAPSSAPPASSFMLDNLMNLCQQLQQLAARFGRIFSCLQHSLLLLFIINANCLLFGIYSYTYYSSTWHVLFATRKQRIFYAGNACIYACIACDYFCLMVVIFCVDTSRQSFLCSLNTVLQQRNSFTKRIRNVVKDMRSTLWHNFHFKFLSLWRFDLPNFSLVKFFLQFQVLQLLIIALIVIYHYLNDAIQLINDNLDSSSDNDD</sequence>
<accession>A0A9C6WCS8</accession>
<dbReference type="AlphaFoldDB" id="A0A9C6WCS8"/>
<evidence type="ECO:0000256" key="3">
    <source>
        <dbReference type="ARBA" id="ARBA00022692"/>
    </source>
</evidence>
<evidence type="ECO:0000256" key="5">
    <source>
        <dbReference type="ARBA" id="ARBA00023136"/>
    </source>
</evidence>
<proteinExistence type="inferred from homology"/>
<keyword evidence="2 6" id="KW-1003">Cell membrane</keyword>
<dbReference type="Pfam" id="PF08395">
    <property type="entry name" value="7tm_7"/>
    <property type="match status" value="1"/>
</dbReference>
<keyword evidence="4 6" id="KW-1133">Transmembrane helix</keyword>
<feature type="transmembrane region" description="Helical" evidence="6">
    <location>
        <begin position="159"/>
        <end position="180"/>
    </location>
</feature>
<comment type="similarity">
    <text evidence="6">Belongs to the insect chemoreceptor superfamily. Gustatory receptor (GR) family.</text>
</comment>
<keyword evidence="5 6" id="KW-0472">Membrane</keyword>
<keyword evidence="6" id="KW-0675">Receptor</keyword>
<reference evidence="8" key="1">
    <citation type="submission" date="2025-08" db="UniProtKB">
        <authorList>
            <consortium name="RefSeq"/>
        </authorList>
    </citation>
    <scope>IDENTIFICATION</scope>
    <source>
        <strain evidence="8">15112-1751.03</strain>
        <tissue evidence="8">Whole Adult</tissue>
    </source>
</reference>
<comment type="caution">
    <text evidence="6">Lacks conserved residue(s) required for the propagation of feature annotation.</text>
</comment>
<dbReference type="InterPro" id="IPR013604">
    <property type="entry name" value="7TM_chemorcpt"/>
</dbReference>
<gene>
    <name evidence="8" type="primary">LOC117565656</name>
</gene>
<evidence type="ECO:0000256" key="2">
    <source>
        <dbReference type="ARBA" id="ARBA00022475"/>
    </source>
</evidence>
<evidence type="ECO:0000256" key="1">
    <source>
        <dbReference type="ARBA" id="ARBA00004651"/>
    </source>
</evidence>
<dbReference type="GO" id="GO:0007165">
    <property type="term" value="P:signal transduction"/>
    <property type="evidence" value="ECO:0007669"/>
    <property type="project" value="UniProtKB-KW"/>
</dbReference>
<dbReference type="CTD" id="4379897"/>
<evidence type="ECO:0000256" key="6">
    <source>
        <dbReference type="RuleBase" id="RU363108"/>
    </source>
</evidence>
<dbReference type="RefSeq" id="XP_051858193.1">
    <property type="nucleotide sequence ID" value="XM_052002233.1"/>
</dbReference>
<evidence type="ECO:0000256" key="4">
    <source>
        <dbReference type="ARBA" id="ARBA00022989"/>
    </source>
</evidence>
<name>A0A9C6WCS8_DROAB</name>
<feature type="transmembrane region" description="Helical" evidence="6">
    <location>
        <begin position="381"/>
        <end position="402"/>
    </location>
</feature>
<keyword evidence="3 6" id="KW-0812">Transmembrane</keyword>
<feature type="transmembrane region" description="Helical" evidence="6">
    <location>
        <begin position="125"/>
        <end position="147"/>
    </location>
</feature>
<keyword evidence="7" id="KW-1185">Reference proteome</keyword>
<dbReference type="OrthoDB" id="7849139at2759"/>